<feature type="signal peptide" evidence="1">
    <location>
        <begin position="1"/>
        <end position="21"/>
    </location>
</feature>
<evidence type="ECO:0000256" key="1">
    <source>
        <dbReference type="SAM" id="SignalP"/>
    </source>
</evidence>
<feature type="chain" id="PRO_5046259860" description="TonB C-terminal domain-containing protein" evidence="1">
    <location>
        <begin position="22"/>
        <end position="136"/>
    </location>
</feature>
<keyword evidence="1" id="KW-0732">Signal</keyword>
<sequence length="136" mass="14670">MMFWQLLALLAAMSGQEHARAAQGPADQAPASQSGAQIPAGWTVARPDQQGWQQCMRPLGADGTADSRMTVRCERVENGEPRACQLEGGREYPVRHRAAARCLAPLYRFTDADGQPANGGPVTIPVRLSVSVTNFH</sequence>
<comment type="caution">
    <text evidence="2">The sequence shown here is derived from an EMBL/GenBank/DDBJ whole genome shotgun (WGS) entry which is preliminary data.</text>
</comment>
<evidence type="ECO:0000313" key="3">
    <source>
        <dbReference type="Proteomes" id="UP001156921"/>
    </source>
</evidence>
<keyword evidence="3" id="KW-1185">Reference proteome</keyword>
<proteinExistence type="predicted"/>
<reference evidence="3" key="1">
    <citation type="journal article" date="2019" name="Int. J. Syst. Evol. Microbiol.">
        <title>The Global Catalogue of Microorganisms (GCM) 10K type strain sequencing project: providing services to taxonomists for standard genome sequencing and annotation.</title>
        <authorList>
            <consortium name="The Broad Institute Genomics Platform"/>
            <consortium name="The Broad Institute Genome Sequencing Center for Infectious Disease"/>
            <person name="Wu L."/>
            <person name="Ma J."/>
        </authorList>
    </citation>
    <scope>NUCLEOTIDE SEQUENCE [LARGE SCALE GENOMIC DNA]</scope>
    <source>
        <strain evidence="3">NBRC 110107</strain>
    </source>
</reference>
<name>A0ABQ6BH48_9CAUL</name>
<accession>A0ABQ6BH48</accession>
<dbReference type="EMBL" id="BSOY01000010">
    <property type="protein sequence ID" value="GLS00754.1"/>
    <property type="molecule type" value="Genomic_DNA"/>
</dbReference>
<protein>
    <recommendedName>
        <fullName evidence="4">TonB C-terminal domain-containing protein</fullName>
    </recommendedName>
</protein>
<dbReference type="RefSeq" id="WP_284221309.1">
    <property type="nucleotide sequence ID" value="NZ_BSOY01000010.1"/>
</dbReference>
<organism evidence="2 3">
    <name type="scientific">Brevundimonas denitrificans</name>
    <dbReference type="NCBI Taxonomy" id="1443434"/>
    <lineage>
        <taxon>Bacteria</taxon>
        <taxon>Pseudomonadati</taxon>
        <taxon>Pseudomonadota</taxon>
        <taxon>Alphaproteobacteria</taxon>
        <taxon>Caulobacterales</taxon>
        <taxon>Caulobacteraceae</taxon>
        <taxon>Brevundimonas</taxon>
    </lineage>
</organism>
<gene>
    <name evidence="2" type="ORF">GCM10007859_07620</name>
</gene>
<evidence type="ECO:0000313" key="2">
    <source>
        <dbReference type="EMBL" id="GLS00754.1"/>
    </source>
</evidence>
<dbReference type="Proteomes" id="UP001156921">
    <property type="component" value="Unassembled WGS sequence"/>
</dbReference>
<evidence type="ECO:0008006" key="4">
    <source>
        <dbReference type="Google" id="ProtNLM"/>
    </source>
</evidence>